<dbReference type="EMBL" id="JBFXLQ010000028">
    <property type="protein sequence ID" value="KAL2865900.1"/>
    <property type="molecule type" value="Genomic_DNA"/>
</dbReference>
<feature type="compositionally biased region" description="Basic residues" evidence="1">
    <location>
        <begin position="7"/>
        <end position="24"/>
    </location>
</feature>
<evidence type="ECO:0000256" key="1">
    <source>
        <dbReference type="SAM" id="MobiDB-lite"/>
    </source>
</evidence>
<evidence type="ECO:0000313" key="2">
    <source>
        <dbReference type="EMBL" id="KAL2865900.1"/>
    </source>
</evidence>
<proteinExistence type="predicted"/>
<name>A0ABR4LMY5_9EURO</name>
<comment type="caution">
    <text evidence="2">The sequence shown here is derived from an EMBL/GenBank/DDBJ whole genome shotgun (WGS) entry which is preliminary data.</text>
</comment>
<keyword evidence="3" id="KW-1185">Reference proteome</keyword>
<reference evidence="2 3" key="1">
    <citation type="submission" date="2024-07" db="EMBL/GenBank/DDBJ databases">
        <title>Section-level genome sequencing and comparative genomics of Aspergillus sections Usti and Cavernicolus.</title>
        <authorList>
            <consortium name="Lawrence Berkeley National Laboratory"/>
            <person name="Nybo J.L."/>
            <person name="Vesth T.C."/>
            <person name="Theobald S."/>
            <person name="Frisvad J.C."/>
            <person name="Larsen T.O."/>
            <person name="Kjaerboelling I."/>
            <person name="Rothschild-Mancinelli K."/>
            <person name="Lyhne E.K."/>
            <person name="Kogle M.E."/>
            <person name="Barry K."/>
            <person name="Clum A."/>
            <person name="Na H."/>
            <person name="Ledsgaard L."/>
            <person name="Lin J."/>
            <person name="Lipzen A."/>
            <person name="Kuo A."/>
            <person name="Riley R."/>
            <person name="Mondo S."/>
            <person name="Labutti K."/>
            <person name="Haridas S."/>
            <person name="Pangalinan J."/>
            <person name="Salamov A.A."/>
            <person name="Simmons B.A."/>
            <person name="Magnuson J.K."/>
            <person name="Chen J."/>
            <person name="Drula E."/>
            <person name="Henrissat B."/>
            <person name="Wiebenga A."/>
            <person name="Lubbers R.J."/>
            <person name="Gomes A.C."/>
            <person name="Macurrencykelacurrency M.R."/>
            <person name="Stajich J."/>
            <person name="Grigoriev I.V."/>
            <person name="Mortensen U.H."/>
            <person name="De Vries R.P."/>
            <person name="Baker S.E."/>
            <person name="Andersen M.R."/>
        </authorList>
    </citation>
    <scope>NUCLEOTIDE SEQUENCE [LARGE SCALE GENOMIC DNA]</scope>
    <source>
        <strain evidence="2 3">CBS 449.75</strain>
    </source>
</reference>
<organism evidence="2 3">
    <name type="scientific">Aspergillus lucknowensis</name>
    <dbReference type="NCBI Taxonomy" id="176173"/>
    <lineage>
        <taxon>Eukaryota</taxon>
        <taxon>Fungi</taxon>
        <taxon>Dikarya</taxon>
        <taxon>Ascomycota</taxon>
        <taxon>Pezizomycotina</taxon>
        <taxon>Eurotiomycetes</taxon>
        <taxon>Eurotiomycetidae</taxon>
        <taxon>Eurotiales</taxon>
        <taxon>Aspergillaceae</taxon>
        <taxon>Aspergillus</taxon>
        <taxon>Aspergillus subgen. Nidulantes</taxon>
    </lineage>
</organism>
<evidence type="ECO:0008006" key="4">
    <source>
        <dbReference type="Google" id="ProtNLM"/>
    </source>
</evidence>
<evidence type="ECO:0000313" key="3">
    <source>
        <dbReference type="Proteomes" id="UP001610432"/>
    </source>
</evidence>
<sequence length="553" mass="62123">MADKSSTRKRTRTSSKPSQKRSKRGPTDPLECLHSDIINILFGLLPAADVVRCERVSRTWQANTTEWMATCGVRIHFPDIWHMGRIEATASAYKQHARLSSPIASGNPASIRQLPQCLKSALAGDYLAWTVNSNGDLRPSVTSDLVYWQCLARAEDGSIQRPTVLPSNRFLRRSGGPVQVADMDLNHDGILLLRLDDSEGRSKLTGRTMVYSPVEKEVLWRRDYVLGDGVNESVPLLIGKRRVYCAVIEQDGYRLVAHDFRQDDLLCSGPLLPRTWDPVNVIRFSLEGYRRMHFCSGREQRFRLFDRDGEEFILEVHPIVHGRPKASIINGANGHPVQTIDFPEQSVGCFIKDPVASRIAVVSQPGRLSAETHRYLETRGVILIRTHQPLETHRVILIRRFSLAAGGLLSQLPADVIFFPLDHMVKEYDWRRPLLGAHPSGLGVLSAFCHPEAFGNYPPWVVRGHALVVTRDESYRTAANAILQDVFQVNPPPGFQCSIAQPGSLLTLPPRPDIGRHTRVEFVIPKHHHPRSMQFVDWGRALVEHGGGYIIAF</sequence>
<feature type="region of interest" description="Disordered" evidence="1">
    <location>
        <begin position="1"/>
        <end position="28"/>
    </location>
</feature>
<dbReference type="SUPFAM" id="SSF81383">
    <property type="entry name" value="F-box domain"/>
    <property type="match status" value="1"/>
</dbReference>
<dbReference type="GeneID" id="98144498"/>
<dbReference type="Proteomes" id="UP001610432">
    <property type="component" value="Unassembled WGS sequence"/>
</dbReference>
<dbReference type="InterPro" id="IPR036047">
    <property type="entry name" value="F-box-like_dom_sf"/>
</dbReference>
<protein>
    <recommendedName>
        <fullName evidence="4">F-box domain-containing protein</fullName>
    </recommendedName>
</protein>
<gene>
    <name evidence="2" type="ORF">BJX67DRAFT_356745</name>
</gene>
<dbReference type="RefSeq" id="XP_070884879.1">
    <property type="nucleotide sequence ID" value="XM_071029426.1"/>
</dbReference>
<accession>A0ABR4LMY5</accession>